<reference evidence="1 2" key="1">
    <citation type="submission" date="2017-05" db="EMBL/GenBank/DDBJ databases">
        <authorList>
            <person name="Song R."/>
            <person name="Chenine A.L."/>
            <person name="Ruprecht R.M."/>
        </authorList>
    </citation>
    <scope>NUCLEOTIDE SEQUENCE [LARGE SCALE GENOMIC DNA]</scope>
    <source>
        <strain evidence="1 2">S567_C10_BS</strain>
    </source>
</reference>
<evidence type="ECO:0000313" key="1">
    <source>
        <dbReference type="EMBL" id="OTI60987.1"/>
    </source>
</evidence>
<dbReference type="EMBL" id="NFFZ01000008">
    <property type="protein sequence ID" value="OTI60987.1"/>
    <property type="molecule type" value="Genomic_DNA"/>
</dbReference>
<name>A0A2C9WXX4_PSEAI</name>
<accession>A0A2C9WXX4</accession>
<sequence length="63" mass="7066">MTTKLNATKTKKVKAVVAQTGVTEAEAVEALEAEEWLESEAVFNIRAEFNANMRKRNEERGLL</sequence>
<organism evidence="1 2">
    <name type="scientific">Pseudomonas aeruginosa</name>
    <dbReference type="NCBI Taxonomy" id="287"/>
    <lineage>
        <taxon>Bacteria</taxon>
        <taxon>Pseudomonadati</taxon>
        <taxon>Pseudomonadota</taxon>
        <taxon>Gammaproteobacteria</taxon>
        <taxon>Pseudomonadales</taxon>
        <taxon>Pseudomonadaceae</taxon>
        <taxon>Pseudomonas</taxon>
    </lineage>
</organism>
<comment type="caution">
    <text evidence="1">The sequence shown here is derived from an EMBL/GenBank/DDBJ whole genome shotgun (WGS) entry which is preliminary data.</text>
</comment>
<protein>
    <submittedName>
        <fullName evidence="1">Uncharacterized protein</fullName>
    </submittedName>
</protein>
<evidence type="ECO:0000313" key="2">
    <source>
        <dbReference type="Proteomes" id="UP000194857"/>
    </source>
</evidence>
<dbReference type="Proteomes" id="UP000194857">
    <property type="component" value="Unassembled WGS sequence"/>
</dbReference>
<gene>
    <name evidence="1" type="ORF">CAZ10_16650</name>
</gene>
<dbReference type="AlphaFoldDB" id="A0A2C9WXX4"/>
<dbReference type="RefSeq" id="WP_031629978.1">
    <property type="nucleotide sequence ID" value="NZ_CAADQY010000328.1"/>
</dbReference>
<proteinExistence type="predicted"/>